<reference evidence="1" key="1">
    <citation type="submission" date="2023-06" db="EMBL/GenBank/DDBJ databases">
        <authorList>
            <consortium name="Lawrence Berkeley National Laboratory"/>
            <person name="Ahrendt S."/>
            <person name="Sahu N."/>
            <person name="Indic B."/>
            <person name="Wong-Bajracharya J."/>
            <person name="Merenyi Z."/>
            <person name="Ke H.-M."/>
            <person name="Monk M."/>
            <person name="Kocsube S."/>
            <person name="Drula E."/>
            <person name="Lipzen A."/>
            <person name="Balint B."/>
            <person name="Henrissat B."/>
            <person name="Andreopoulos B."/>
            <person name="Martin F.M."/>
            <person name="Harder C.B."/>
            <person name="Rigling D."/>
            <person name="Ford K.L."/>
            <person name="Foster G.D."/>
            <person name="Pangilinan J."/>
            <person name="Papanicolaou A."/>
            <person name="Barry K."/>
            <person name="LaButti K."/>
            <person name="Viragh M."/>
            <person name="Koriabine M."/>
            <person name="Yan M."/>
            <person name="Riley R."/>
            <person name="Champramary S."/>
            <person name="Plett K.L."/>
            <person name="Tsai I.J."/>
            <person name="Slot J."/>
            <person name="Sipos G."/>
            <person name="Plett J."/>
            <person name="Nagy L.G."/>
            <person name="Grigoriev I.V."/>
        </authorList>
    </citation>
    <scope>NUCLEOTIDE SEQUENCE</scope>
    <source>
        <strain evidence="1">CCBAS 213</strain>
    </source>
</reference>
<sequence length="149" mass="16961">MSKTYLSGTQCVTSHNMICDGMASYRLPKSTERAINQFAMEHRIPMEVTSSGEHTAHIFCLSLCMLAVEYKRNTERVAFFQLLMDFAAILRHRRLLGFKQKHLLGITGCYTIHPHLAYNLTFYLGTLVSLHSLSIQSDLLKGGCRMIME</sequence>
<protein>
    <submittedName>
        <fullName evidence="1">Uncharacterized protein</fullName>
    </submittedName>
</protein>
<name>A0AA39KEP2_ARMTA</name>
<accession>A0AA39KEP2</accession>
<proteinExistence type="predicted"/>
<evidence type="ECO:0000313" key="2">
    <source>
        <dbReference type="Proteomes" id="UP001175211"/>
    </source>
</evidence>
<dbReference type="GeneID" id="85356743"/>
<dbReference type="Proteomes" id="UP001175211">
    <property type="component" value="Unassembled WGS sequence"/>
</dbReference>
<comment type="caution">
    <text evidence="1">The sequence shown here is derived from an EMBL/GenBank/DDBJ whole genome shotgun (WGS) entry which is preliminary data.</text>
</comment>
<evidence type="ECO:0000313" key="1">
    <source>
        <dbReference type="EMBL" id="KAK0458580.1"/>
    </source>
</evidence>
<dbReference type="RefSeq" id="XP_060330850.1">
    <property type="nucleotide sequence ID" value="XM_060473195.1"/>
</dbReference>
<dbReference type="AlphaFoldDB" id="A0AA39KEP2"/>
<organism evidence="1 2">
    <name type="scientific">Armillaria tabescens</name>
    <name type="common">Ringless honey mushroom</name>
    <name type="synonym">Agaricus tabescens</name>
    <dbReference type="NCBI Taxonomy" id="1929756"/>
    <lineage>
        <taxon>Eukaryota</taxon>
        <taxon>Fungi</taxon>
        <taxon>Dikarya</taxon>
        <taxon>Basidiomycota</taxon>
        <taxon>Agaricomycotina</taxon>
        <taxon>Agaricomycetes</taxon>
        <taxon>Agaricomycetidae</taxon>
        <taxon>Agaricales</taxon>
        <taxon>Marasmiineae</taxon>
        <taxon>Physalacriaceae</taxon>
        <taxon>Desarmillaria</taxon>
    </lineage>
</organism>
<keyword evidence="2" id="KW-1185">Reference proteome</keyword>
<dbReference type="EMBL" id="JAUEPS010000017">
    <property type="protein sequence ID" value="KAK0458580.1"/>
    <property type="molecule type" value="Genomic_DNA"/>
</dbReference>
<gene>
    <name evidence="1" type="ORF">EV420DRAFT_1543262</name>
</gene>